<dbReference type="Pfam" id="PF01149">
    <property type="entry name" value="Fapy_DNA_glyco"/>
    <property type="match status" value="1"/>
</dbReference>
<dbReference type="InterPro" id="IPR000214">
    <property type="entry name" value="Znf_DNA_glyclase/AP_lyase"/>
</dbReference>
<dbReference type="InterPro" id="IPR015887">
    <property type="entry name" value="DNA_glyclase_Znf_dom_DNA_BS"/>
</dbReference>
<evidence type="ECO:0000256" key="12">
    <source>
        <dbReference type="ARBA" id="ARBA00023239"/>
    </source>
</evidence>
<dbReference type="CDD" id="cd08966">
    <property type="entry name" value="EcFpg-like_N"/>
    <property type="match status" value="1"/>
</dbReference>
<name>A0A1F4X790_UNCKA</name>
<evidence type="ECO:0000256" key="9">
    <source>
        <dbReference type="ARBA" id="ARBA00022833"/>
    </source>
</evidence>
<dbReference type="EMBL" id="MEWG01000018">
    <property type="protein sequence ID" value="OGC77526.1"/>
    <property type="molecule type" value="Genomic_DNA"/>
</dbReference>
<evidence type="ECO:0000259" key="17">
    <source>
        <dbReference type="PROSITE" id="PS51066"/>
    </source>
</evidence>
<evidence type="ECO:0000256" key="6">
    <source>
        <dbReference type="ARBA" id="ARBA00022763"/>
    </source>
</evidence>
<evidence type="ECO:0000256" key="8">
    <source>
        <dbReference type="ARBA" id="ARBA00022801"/>
    </source>
</evidence>
<dbReference type="InterPro" id="IPR010979">
    <property type="entry name" value="Ribosomal_uS13-like_H2TH"/>
</dbReference>
<dbReference type="SUPFAM" id="SSF57716">
    <property type="entry name" value="Glucocorticoid receptor-like (DNA-binding domain)"/>
    <property type="match status" value="1"/>
</dbReference>
<evidence type="ECO:0000256" key="11">
    <source>
        <dbReference type="ARBA" id="ARBA00023204"/>
    </source>
</evidence>
<dbReference type="InterPro" id="IPR035937">
    <property type="entry name" value="FPG_N"/>
</dbReference>
<keyword evidence="5" id="KW-0479">Metal-binding</keyword>
<dbReference type="PROSITE" id="PS01242">
    <property type="entry name" value="ZF_FPG_1"/>
    <property type="match status" value="1"/>
</dbReference>
<keyword evidence="8" id="KW-0378">Hydrolase</keyword>
<dbReference type="NCBIfam" id="NF002211">
    <property type="entry name" value="PRK01103.1"/>
    <property type="match status" value="1"/>
</dbReference>
<reference evidence="19 20" key="1">
    <citation type="journal article" date="2016" name="Nat. Commun.">
        <title>Thousands of microbial genomes shed light on interconnected biogeochemical processes in an aquifer system.</title>
        <authorList>
            <person name="Anantharaman K."/>
            <person name="Brown C.T."/>
            <person name="Hug L.A."/>
            <person name="Sharon I."/>
            <person name="Castelle C.J."/>
            <person name="Probst A.J."/>
            <person name="Thomas B.C."/>
            <person name="Singh A."/>
            <person name="Wilkins M.J."/>
            <person name="Karaoz U."/>
            <person name="Brodie E.L."/>
            <person name="Williams K.H."/>
            <person name="Hubbard S.S."/>
            <person name="Banfield J.F."/>
        </authorList>
    </citation>
    <scope>NUCLEOTIDE SEQUENCE [LARGE SCALE GENOMIC DNA]</scope>
</reference>
<dbReference type="PANTHER" id="PTHR22993">
    <property type="entry name" value="FORMAMIDOPYRIMIDINE-DNA GLYCOSYLASE"/>
    <property type="match status" value="1"/>
</dbReference>
<organism evidence="19 20">
    <name type="scientific">candidate division WWE3 bacterium RIFOXYD1_FULL_39_9</name>
    <dbReference type="NCBI Taxonomy" id="1802649"/>
    <lineage>
        <taxon>Bacteria</taxon>
        <taxon>Katanobacteria</taxon>
    </lineage>
</organism>
<dbReference type="GO" id="GO:0034039">
    <property type="term" value="F:8-oxo-7,8-dihydroguanine DNA N-glycosylase activity"/>
    <property type="evidence" value="ECO:0007669"/>
    <property type="project" value="TreeGrafter"/>
</dbReference>
<protein>
    <submittedName>
        <fullName evidence="19">DNA-formamidopyrimidine glycosylase</fullName>
    </submittedName>
</protein>
<evidence type="ECO:0000256" key="16">
    <source>
        <dbReference type="PROSITE-ProRule" id="PRU00391"/>
    </source>
</evidence>
<evidence type="ECO:0000313" key="19">
    <source>
        <dbReference type="EMBL" id="OGC77526.1"/>
    </source>
</evidence>
<evidence type="ECO:0000256" key="2">
    <source>
        <dbReference type="ARBA" id="ARBA00001947"/>
    </source>
</evidence>
<comment type="subunit">
    <text evidence="4">Monomer.</text>
</comment>
<comment type="cofactor">
    <cofactor evidence="2">
        <name>Zn(2+)</name>
        <dbReference type="ChEBI" id="CHEBI:29105"/>
    </cofactor>
</comment>
<accession>A0A1F4X790</accession>
<comment type="catalytic activity">
    <reaction evidence="1">
        <text>Hydrolysis of DNA containing ring-opened 7-methylguanine residues, releasing 2,6-diamino-4-hydroxy-5-(N-methyl)formamidopyrimidine.</text>
        <dbReference type="EC" id="3.2.2.23"/>
    </reaction>
</comment>
<evidence type="ECO:0000256" key="4">
    <source>
        <dbReference type="ARBA" id="ARBA00011245"/>
    </source>
</evidence>
<dbReference type="InterPro" id="IPR020629">
    <property type="entry name" value="FPG_Glyclase"/>
</dbReference>
<proteinExistence type="inferred from homology"/>
<dbReference type="AlphaFoldDB" id="A0A1F4X790"/>
<dbReference type="NCBIfam" id="TIGR00577">
    <property type="entry name" value="fpg"/>
    <property type="match status" value="1"/>
</dbReference>
<keyword evidence="13" id="KW-0511">Multifunctional enzyme</keyword>
<keyword evidence="14" id="KW-0326">Glycosidase</keyword>
<keyword evidence="12" id="KW-0456">Lyase</keyword>
<dbReference type="Gene3D" id="3.20.190.10">
    <property type="entry name" value="MutM-like, N-terminal"/>
    <property type="match status" value="1"/>
</dbReference>
<evidence type="ECO:0000313" key="20">
    <source>
        <dbReference type="Proteomes" id="UP000176815"/>
    </source>
</evidence>
<comment type="catalytic activity">
    <reaction evidence="15">
        <text>2'-deoxyribonucleotide-(2'-deoxyribose 5'-phosphate)-2'-deoxyribonucleotide-DNA = a 3'-end 2'-deoxyribonucleotide-(2,3-dehydro-2,3-deoxyribose 5'-phosphate)-DNA + a 5'-end 5'-phospho-2'-deoxyribonucleoside-DNA + H(+)</text>
        <dbReference type="Rhea" id="RHEA:66592"/>
        <dbReference type="Rhea" id="RHEA-COMP:13180"/>
        <dbReference type="Rhea" id="RHEA-COMP:16897"/>
        <dbReference type="Rhea" id="RHEA-COMP:17067"/>
        <dbReference type="ChEBI" id="CHEBI:15378"/>
        <dbReference type="ChEBI" id="CHEBI:136412"/>
        <dbReference type="ChEBI" id="CHEBI:157695"/>
        <dbReference type="ChEBI" id="CHEBI:167181"/>
        <dbReference type="EC" id="4.2.99.18"/>
    </reaction>
</comment>
<evidence type="ECO:0000256" key="7">
    <source>
        <dbReference type="ARBA" id="ARBA00022771"/>
    </source>
</evidence>
<evidence type="ECO:0000256" key="3">
    <source>
        <dbReference type="ARBA" id="ARBA00009409"/>
    </source>
</evidence>
<evidence type="ECO:0000256" key="14">
    <source>
        <dbReference type="ARBA" id="ARBA00023295"/>
    </source>
</evidence>
<dbReference type="PROSITE" id="PS51066">
    <property type="entry name" value="ZF_FPG_2"/>
    <property type="match status" value="1"/>
</dbReference>
<gene>
    <name evidence="19" type="ORF">A2619_01950</name>
</gene>
<dbReference type="GO" id="GO:0003684">
    <property type="term" value="F:damaged DNA binding"/>
    <property type="evidence" value="ECO:0007669"/>
    <property type="project" value="InterPro"/>
</dbReference>
<dbReference type="GO" id="GO:0140078">
    <property type="term" value="F:class I DNA-(apurinic or apyrimidinic site) endonuclease activity"/>
    <property type="evidence" value="ECO:0007669"/>
    <property type="project" value="UniProtKB-EC"/>
</dbReference>
<dbReference type="InterPro" id="IPR012319">
    <property type="entry name" value="FPG_cat"/>
</dbReference>
<dbReference type="FunFam" id="1.10.8.50:FF:000003">
    <property type="entry name" value="Formamidopyrimidine-DNA glycosylase"/>
    <property type="match status" value="1"/>
</dbReference>
<sequence length="283" mass="31772">MPELPEVHTIASDLKKHIAGHTILDVEPVGNYKISGDYSKLINSEITNVTRIAKNIVIETNLPDTVLVIHLAMTGRVLVTEPLDYSGEWVRVVFRLSKDTTVIPLIFSDMRMFGKVTVINREELEKLQNKYGIEPISPTATADKFFEALKSKNTIIKNALLDQSIVAGLGNIYASDAMFLAGIRPETMTKAINYEEASKLFETAKQVLKEGIEKRGSTLPDKMYVDIFGNEGKYQENFKIYMQKKCPTCKTGVVYKRIQGRGSYFCPKCQPIKIIEASQKSLL</sequence>
<dbReference type="PROSITE" id="PS51068">
    <property type="entry name" value="FPG_CAT"/>
    <property type="match status" value="1"/>
</dbReference>
<dbReference type="Pfam" id="PF06831">
    <property type="entry name" value="H2TH"/>
    <property type="match status" value="1"/>
</dbReference>
<evidence type="ECO:0000256" key="15">
    <source>
        <dbReference type="ARBA" id="ARBA00044632"/>
    </source>
</evidence>
<dbReference type="SMART" id="SM00898">
    <property type="entry name" value="Fapy_DNA_glyco"/>
    <property type="match status" value="1"/>
</dbReference>
<keyword evidence="11" id="KW-0234">DNA repair</keyword>
<evidence type="ECO:0000256" key="1">
    <source>
        <dbReference type="ARBA" id="ARBA00001668"/>
    </source>
</evidence>
<dbReference type="InterPro" id="IPR015886">
    <property type="entry name" value="H2TH_FPG"/>
</dbReference>
<keyword evidence="7 16" id="KW-0863">Zinc-finger</keyword>
<dbReference type="SUPFAM" id="SSF81624">
    <property type="entry name" value="N-terminal domain of MutM-like DNA repair proteins"/>
    <property type="match status" value="1"/>
</dbReference>
<dbReference type="PANTHER" id="PTHR22993:SF9">
    <property type="entry name" value="FORMAMIDOPYRIMIDINE-DNA GLYCOSYLASE"/>
    <property type="match status" value="1"/>
</dbReference>
<keyword evidence="6" id="KW-0227">DNA damage</keyword>
<feature type="domain" description="FPG-type" evidence="17">
    <location>
        <begin position="239"/>
        <end position="271"/>
    </location>
</feature>
<keyword evidence="10" id="KW-0238">DNA-binding</keyword>
<evidence type="ECO:0000256" key="5">
    <source>
        <dbReference type="ARBA" id="ARBA00022723"/>
    </source>
</evidence>
<feature type="domain" description="Formamidopyrimidine-DNA glycosylase catalytic" evidence="18">
    <location>
        <begin position="2"/>
        <end position="114"/>
    </location>
</feature>
<keyword evidence="9" id="KW-0862">Zinc</keyword>
<dbReference type="GO" id="GO:0006284">
    <property type="term" value="P:base-excision repair"/>
    <property type="evidence" value="ECO:0007669"/>
    <property type="project" value="InterPro"/>
</dbReference>
<evidence type="ECO:0000259" key="18">
    <source>
        <dbReference type="PROSITE" id="PS51068"/>
    </source>
</evidence>
<dbReference type="SUPFAM" id="SSF46946">
    <property type="entry name" value="S13-like H2TH domain"/>
    <property type="match status" value="1"/>
</dbReference>
<dbReference type="SMART" id="SM01232">
    <property type="entry name" value="H2TH"/>
    <property type="match status" value="1"/>
</dbReference>
<comment type="similarity">
    <text evidence="3">Belongs to the FPG family.</text>
</comment>
<comment type="caution">
    <text evidence="19">The sequence shown here is derived from an EMBL/GenBank/DDBJ whole genome shotgun (WGS) entry which is preliminary data.</text>
</comment>
<dbReference type="GO" id="GO:0008270">
    <property type="term" value="F:zinc ion binding"/>
    <property type="evidence" value="ECO:0007669"/>
    <property type="project" value="UniProtKB-KW"/>
</dbReference>
<evidence type="ECO:0000256" key="10">
    <source>
        <dbReference type="ARBA" id="ARBA00023125"/>
    </source>
</evidence>
<dbReference type="Gene3D" id="1.10.8.50">
    <property type="match status" value="1"/>
</dbReference>
<evidence type="ECO:0000256" key="13">
    <source>
        <dbReference type="ARBA" id="ARBA00023268"/>
    </source>
</evidence>
<dbReference type="Proteomes" id="UP000176815">
    <property type="component" value="Unassembled WGS sequence"/>
</dbReference>